<evidence type="ECO:0000256" key="1">
    <source>
        <dbReference type="ARBA" id="ARBA00008779"/>
    </source>
</evidence>
<keyword evidence="2" id="KW-0479">Metal-binding</keyword>
<protein>
    <submittedName>
        <fullName evidence="6">Sulfatase</fullName>
    </submittedName>
</protein>
<comment type="similarity">
    <text evidence="1">Belongs to the sulfatase family.</text>
</comment>
<dbReference type="EMBL" id="JARXHW010000058">
    <property type="protein sequence ID" value="MDQ8209255.1"/>
    <property type="molecule type" value="Genomic_DNA"/>
</dbReference>
<evidence type="ECO:0000313" key="7">
    <source>
        <dbReference type="Proteomes" id="UP001225316"/>
    </source>
</evidence>
<comment type="caution">
    <text evidence="6">The sequence shown here is derived from an EMBL/GenBank/DDBJ whole genome shotgun (WGS) entry which is preliminary data.</text>
</comment>
<gene>
    <name evidence="6" type="ORF">QEH52_17140</name>
</gene>
<dbReference type="Gene3D" id="3.40.720.10">
    <property type="entry name" value="Alkaline Phosphatase, subunit A"/>
    <property type="match status" value="1"/>
</dbReference>
<keyword evidence="3" id="KW-0378">Hydrolase</keyword>
<dbReference type="InterPro" id="IPR017850">
    <property type="entry name" value="Alkaline_phosphatase_core_sf"/>
</dbReference>
<name>A0ABU1B130_9BACT</name>
<evidence type="ECO:0000259" key="5">
    <source>
        <dbReference type="Pfam" id="PF00884"/>
    </source>
</evidence>
<dbReference type="InterPro" id="IPR024607">
    <property type="entry name" value="Sulfatase_CS"/>
</dbReference>
<keyword evidence="7" id="KW-1185">Reference proteome</keyword>
<sequence>MKKPNIIYFHTHDTGRYISPYGYGVPSPNYQRLAEEGLTFKRMHCVAPTCSPSRAGLLTGQYPSQNGMISLAHRGGKLKDMSKHLIHTLKPNGYHTALIGFHHVVNWPEYETLGYDEYIKPGAGAKGAQMGPLAVDFIEAQKDQNRPFFASIGITETHRVFPQEVPEGADRYVRPPAPFPDTDVYRKDMAAYIESLKYPDAALGLILDKLEESGQRDNTIIICTTDHGVPFPSMKNNLTDHGTGVLFILSGPGIPKGSVSDALTSQLDVFPTLCDLIGIEAPNWLVGSSLRPVLEDPKAELHDVIFTQSNYHGYSYHPFRCIRNGRYAYIQGYQDNEWSQFPRSDASPTDEAWTKLGWGEELAPKERLFDTVFDPHEVNNLVDNPAYAEIKAELQRKLIAHQKEICDPILEGPIPAPEGATHI</sequence>
<organism evidence="6 7">
    <name type="scientific">Thalassobacterium maritimum</name>
    <dbReference type="NCBI Taxonomy" id="3041265"/>
    <lineage>
        <taxon>Bacteria</taxon>
        <taxon>Pseudomonadati</taxon>
        <taxon>Verrucomicrobiota</taxon>
        <taxon>Opitutia</taxon>
        <taxon>Puniceicoccales</taxon>
        <taxon>Coraliomargaritaceae</taxon>
        <taxon>Thalassobacterium</taxon>
    </lineage>
</organism>
<reference evidence="6 7" key="1">
    <citation type="submission" date="2023-04" db="EMBL/GenBank/DDBJ databases">
        <title>A novel bacteria isolated from coastal sediment.</title>
        <authorList>
            <person name="Liu X.-J."/>
            <person name="Du Z.-J."/>
        </authorList>
    </citation>
    <scope>NUCLEOTIDE SEQUENCE [LARGE SCALE GENOMIC DNA]</scope>
    <source>
        <strain evidence="6 7">SDUM461003</strain>
    </source>
</reference>
<dbReference type="Pfam" id="PF00884">
    <property type="entry name" value="Sulfatase"/>
    <property type="match status" value="1"/>
</dbReference>
<keyword evidence="4" id="KW-0106">Calcium</keyword>
<dbReference type="RefSeq" id="WP_308952134.1">
    <property type="nucleotide sequence ID" value="NZ_JARXHW010000058.1"/>
</dbReference>
<evidence type="ECO:0000256" key="3">
    <source>
        <dbReference type="ARBA" id="ARBA00022801"/>
    </source>
</evidence>
<dbReference type="PANTHER" id="PTHR42693">
    <property type="entry name" value="ARYLSULFATASE FAMILY MEMBER"/>
    <property type="match status" value="1"/>
</dbReference>
<dbReference type="CDD" id="cd16027">
    <property type="entry name" value="SGSH"/>
    <property type="match status" value="1"/>
</dbReference>
<evidence type="ECO:0000256" key="2">
    <source>
        <dbReference type="ARBA" id="ARBA00022723"/>
    </source>
</evidence>
<dbReference type="PROSITE" id="PS00523">
    <property type="entry name" value="SULFATASE_1"/>
    <property type="match status" value="1"/>
</dbReference>
<dbReference type="Proteomes" id="UP001225316">
    <property type="component" value="Unassembled WGS sequence"/>
</dbReference>
<evidence type="ECO:0000256" key="4">
    <source>
        <dbReference type="ARBA" id="ARBA00022837"/>
    </source>
</evidence>
<accession>A0ABU1B130</accession>
<feature type="domain" description="Sulfatase N-terminal" evidence="5">
    <location>
        <begin position="4"/>
        <end position="279"/>
    </location>
</feature>
<dbReference type="InterPro" id="IPR000917">
    <property type="entry name" value="Sulfatase_N"/>
</dbReference>
<evidence type="ECO:0000313" key="6">
    <source>
        <dbReference type="EMBL" id="MDQ8209255.1"/>
    </source>
</evidence>
<dbReference type="InterPro" id="IPR050738">
    <property type="entry name" value="Sulfatase"/>
</dbReference>
<proteinExistence type="inferred from homology"/>
<dbReference type="SUPFAM" id="SSF53649">
    <property type="entry name" value="Alkaline phosphatase-like"/>
    <property type="match status" value="1"/>
</dbReference>
<dbReference type="PANTHER" id="PTHR42693:SF33">
    <property type="entry name" value="ARYLSULFATASE"/>
    <property type="match status" value="1"/>
</dbReference>